<sequence>MKRNFLLKCLLIGAVASVGAFAEMTVEKTNGSLTITSDISGTVIAKVMGPNGEVIVNKTYEGNSFSWTPSGPDGAYRYNVRVVPKVEKAIASANKATGAKSDYAGGSVEVRNAQMTTDTKEKE</sequence>
<accession>A0A7U4RQ69</accession>
<reference evidence="2 3" key="1">
    <citation type="submission" date="2015-04" db="EMBL/GenBank/DDBJ databases">
        <title>Complete genome sequence of Sulfurovum lithotrophicum ATCC BAA-797T.</title>
        <authorList>
            <person name="Ahn J."/>
            <person name="Park G."/>
            <person name="Jeon W."/>
            <person name="Jang Y."/>
            <person name="Jang M."/>
            <person name="Lee H."/>
            <person name="Lee H."/>
        </authorList>
    </citation>
    <scope>NUCLEOTIDE SEQUENCE [LARGE SCALE GENOMIC DNA]</scope>
    <source>
        <strain evidence="3">ATCC BAA-797 / 42BKT</strain>
    </source>
</reference>
<evidence type="ECO:0000313" key="3">
    <source>
        <dbReference type="Proteomes" id="UP000034444"/>
    </source>
</evidence>
<feature type="signal peptide" evidence="1">
    <location>
        <begin position="1"/>
        <end position="22"/>
    </location>
</feature>
<dbReference type="Proteomes" id="UP000034444">
    <property type="component" value="Chromosome"/>
</dbReference>
<name>A0A7U4RQ69_9BACT</name>
<keyword evidence="1" id="KW-0732">Signal</keyword>
<dbReference type="AlphaFoldDB" id="A0A7U4RQ69"/>
<gene>
    <name evidence="2" type="ORF">YH65_02370</name>
</gene>
<reference evidence="3" key="2">
    <citation type="journal article" date="2017" name="Stand. Genomic Sci.">
        <title>Complete genome sequence of the sulfur-oxidizing chemolithoautotrophic Sulfurovum lithotrophicum 42BKTT.</title>
        <authorList>
            <person name="Jeon W."/>
            <person name="Priscilla L."/>
            <person name="Park G."/>
            <person name="Lee H."/>
            <person name="Lee N."/>
            <person name="Lee D."/>
            <person name="Kwon H."/>
            <person name="Ahn I."/>
            <person name="Lee C."/>
            <person name="Lee H."/>
            <person name="Ahn J."/>
        </authorList>
    </citation>
    <scope>NUCLEOTIDE SEQUENCE [LARGE SCALE GENOMIC DNA]</scope>
    <source>
        <strain evidence="3">ATCC BAA-797 / 42BKT</strain>
    </source>
</reference>
<dbReference type="RefSeq" id="WP_046550464.1">
    <property type="nucleotide sequence ID" value="NZ_CP011308.1"/>
</dbReference>
<evidence type="ECO:0000313" key="2">
    <source>
        <dbReference type="EMBL" id="AKF24366.1"/>
    </source>
</evidence>
<keyword evidence="3" id="KW-1185">Reference proteome</keyword>
<evidence type="ECO:0000256" key="1">
    <source>
        <dbReference type="SAM" id="SignalP"/>
    </source>
</evidence>
<proteinExistence type="predicted"/>
<organism evidence="2 3">
    <name type="scientific">Sulfurovum lithotrophicum</name>
    <dbReference type="NCBI Taxonomy" id="206403"/>
    <lineage>
        <taxon>Bacteria</taxon>
        <taxon>Pseudomonadati</taxon>
        <taxon>Campylobacterota</taxon>
        <taxon>Epsilonproteobacteria</taxon>
        <taxon>Campylobacterales</taxon>
        <taxon>Sulfurovaceae</taxon>
        <taxon>Sulfurovum</taxon>
    </lineage>
</organism>
<feature type="chain" id="PRO_5030976347" evidence="1">
    <location>
        <begin position="23"/>
        <end position="123"/>
    </location>
</feature>
<dbReference type="KEGG" id="slh:YH65_02370"/>
<dbReference type="EMBL" id="CP011308">
    <property type="protein sequence ID" value="AKF24366.1"/>
    <property type="molecule type" value="Genomic_DNA"/>
</dbReference>
<protein>
    <submittedName>
        <fullName evidence="2">Uncharacterized protein</fullName>
    </submittedName>
</protein>